<sequence length="163" mass="17470">MRGSQAAETTEVGVDDVADAVLTASRLLVALSAKSIAEVDDSITITQFRVLVLLDTSGPMNLASLAQKLSVQPSTATRMADRLSHADLVVRVPSPRNRRELTVELTARGRTTVAEVTARRRREIGHVIRGLDVEQRADLVRALTAFSMAGGEPAVSAPVDGWQ</sequence>
<dbReference type="InterPro" id="IPR039422">
    <property type="entry name" value="MarR/SlyA-like"/>
</dbReference>
<protein>
    <submittedName>
        <fullName evidence="2">MarR family transcriptional regulator</fullName>
    </submittedName>
</protein>
<feature type="domain" description="HTH marR-type" evidence="1">
    <location>
        <begin position="14"/>
        <end position="148"/>
    </location>
</feature>
<dbReference type="InterPro" id="IPR036390">
    <property type="entry name" value="WH_DNA-bd_sf"/>
</dbReference>
<gene>
    <name evidence="2" type="ORF">HH308_08830</name>
</gene>
<dbReference type="PROSITE" id="PS50995">
    <property type="entry name" value="HTH_MARR_2"/>
    <property type="match status" value="1"/>
</dbReference>
<dbReference type="GO" id="GO:0003700">
    <property type="term" value="F:DNA-binding transcription factor activity"/>
    <property type="evidence" value="ECO:0007669"/>
    <property type="project" value="InterPro"/>
</dbReference>
<accession>A0A848L0W0</accession>
<dbReference type="InterPro" id="IPR036388">
    <property type="entry name" value="WH-like_DNA-bd_sf"/>
</dbReference>
<reference evidence="2 3" key="1">
    <citation type="submission" date="2020-04" db="EMBL/GenBank/DDBJ databases">
        <title>Gordonia sp. nov. TBRC 11910.</title>
        <authorList>
            <person name="Suriyachadkun C."/>
        </authorList>
    </citation>
    <scope>NUCLEOTIDE SEQUENCE [LARGE SCALE GENOMIC DNA]</scope>
    <source>
        <strain evidence="2 3">TBRC 11910</strain>
    </source>
</reference>
<dbReference type="PANTHER" id="PTHR33164">
    <property type="entry name" value="TRANSCRIPTIONAL REGULATOR, MARR FAMILY"/>
    <property type="match status" value="1"/>
</dbReference>
<organism evidence="2 3">
    <name type="scientific">Gordonia asplenii</name>
    <dbReference type="NCBI Taxonomy" id="2725283"/>
    <lineage>
        <taxon>Bacteria</taxon>
        <taxon>Bacillati</taxon>
        <taxon>Actinomycetota</taxon>
        <taxon>Actinomycetes</taxon>
        <taxon>Mycobacteriales</taxon>
        <taxon>Gordoniaceae</taxon>
        <taxon>Gordonia</taxon>
    </lineage>
</organism>
<evidence type="ECO:0000313" key="2">
    <source>
        <dbReference type="EMBL" id="NMO01318.1"/>
    </source>
</evidence>
<dbReference type="PANTHER" id="PTHR33164:SF94">
    <property type="entry name" value="TRANSCRIPTIONAL REGULATORY PROTEIN-RELATED"/>
    <property type="match status" value="1"/>
</dbReference>
<proteinExistence type="predicted"/>
<dbReference type="InterPro" id="IPR000835">
    <property type="entry name" value="HTH_MarR-typ"/>
</dbReference>
<evidence type="ECO:0000313" key="3">
    <source>
        <dbReference type="Proteomes" id="UP000550729"/>
    </source>
</evidence>
<keyword evidence="3" id="KW-1185">Reference proteome</keyword>
<dbReference type="AlphaFoldDB" id="A0A848L0W0"/>
<comment type="caution">
    <text evidence="2">The sequence shown here is derived from an EMBL/GenBank/DDBJ whole genome shotgun (WGS) entry which is preliminary data.</text>
</comment>
<dbReference type="GO" id="GO:0006950">
    <property type="term" value="P:response to stress"/>
    <property type="evidence" value="ECO:0007669"/>
    <property type="project" value="TreeGrafter"/>
</dbReference>
<dbReference type="SMART" id="SM00347">
    <property type="entry name" value="HTH_MARR"/>
    <property type="match status" value="1"/>
</dbReference>
<dbReference type="Pfam" id="PF01047">
    <property type="entry name" value="MarR"/>
    <property type="match status" value="1"/>
</dbReference>
<name>A0A848L0W0_9ACTN</name>
<dbReference type="EMBL" id="JABBNB010000007">
    <property type="protein sequence ID" value="NMO01318.1"/>
    <property type="molecule type" value="Genomic_DNA"/>
</dbReference>
<dbReference type="SUPFAM" id="SSF46785">
    <property type="entry name" value="Winged helix' DNA-binding domain"/>
    <property type="match status" value="1"/>
</dbReference>
<dbReference type="Proteomes" id="UP000550729">
    <property type="component" value="Unassembled WGS sequence"/>
</dbReference>
<evidence type="ECO:0000259" key="1">
    <source>
        <dbReference type="PROSITE" id="PS50995"/>
    </source>
</evidence>
<dbReference type="Gene3D" id="1.10.10.10">
    <property type="entry name" value="Winged helix-like DNA-binding domain superfamily/Winged helix DNA-binding domain"/>
    <property type="match status" value="1"/>
</dbReference>
<dbReference type="RefSeq" id="WP_170193818.1">
    <property type="nucleotide sequence ID" value="NZ_JABBNB010000007.1"/>
</dbReference>